<feature type="compositionally biased region" description="Basic and acidic residues" evidence="1">
    <location>
        <begin position="796"/>
        <end position="805"/>
    </location>
</feature>
<feature type="region of interest" description="Disordered" evidence="1">
    <location>
        <begin position="776"/>
        <end position="814"/>
    </location>
</feature>
<gene>
    <name evidence="2" type="ORF">FHL15_003939</name>
</gene>
<feature type="compositionally biased region" description="Basic residues" evidence="1">
    <location>
        <begin position="786"/>
        <end position="795"/>
    </location>
</feature>
<evidence type="ECO:0000256" key="1">
    <source>
        <dbReference type="SAM" id="MobiDB-lite"/>
    </source>
</evidence>
<keyword evidence="3" id="KW-1185">Reference proteome</keyword>
<evidence type="ECO:0000313" key="2">
    <source>
        <dbReference type="EMBL" id="TRX95247.1"/>
    </source>
</evidence>
<dbReference type="SUPFAM" id="SSF54001">
    <property type="entry name" value="Cysteine proteinases"/>
    <property type="match status" value="1"/>
</dbReference>
<organism evidence="2 3">
    <name type="scientific">Xylaria flabelliformis</name>
    <dbReference type="NCBI Taxonomy" id="2512241"/>
    <lineage>
        <taxon>Eukaryota</taxon>
        <taxon>Fungi</taxon>
        <taxon>Dikarya</taxon>
        <taxon>Ascomycota</taxon>
        <taxon>Pezizomycotina</taxon>
        <taxon>Sordariomycetes</taxon>
        <taxon>Xylariomycetidae</taxon>
        <taxon>Xylariales</taxon>
        <taxon>Xylariaceae</taxon>
        <taxon>Xylaria</taxon>
    </lineage>
</organism>
<dbReference type="InterPro" id="IPR038765">
    <property type="entry name" value="Papain-like_cys_pep_sf"/>
</dbReference>
<evidence type="ECO:0000313" key="3">
    <source>
        <dbReference type="Proteomes" id="UP000319160"/>
    </source>
</evidence>
<dbReference type="Proteomes" id="UP000319160">
    <property type="component" value="Unassembled WGS sequence"/>
</dbReference>
<dbReference type="EMBL" id="VFLP01000017">
    <property type="protein sequence ID" value="TRX95247.1"/>
    <property type="molecule type" value="Genomic_DNA"/>
</dbReference>
<feature type="region of interest" description="Disordered" evidence="1">
    <location>
        <begin position="626"/>
        <end position="693"/>
    </location>
</feature>
<protein>
    <submittedName>
        <fullName evidence="2">Uncharacterized protein</fullName>
    </submittedName>
</protein>
<reference evidence="3" key="1">
    <citation type="submission" date="2019-06" db="EMBL/GenBank/DDBJ databases">
        <title>Draft genome sequence of the griseofulvin-producing fungus Xylaria cubensis strain G536.</title>
        <authorList>
            <person name="Mead M.E."/>
            <person name="Raja H.A."/>
            <person name="Steenwyk J.L."/>
            <person name="Knowles S.L."/>
            <person name="Oberlies N.H."/>
            <person name="Rokas A."/>
        </authorList>
    </citation>
    <scope>NUCLEOTIDE SEQUENCE [LARGE SCALE GENOMIC DNA]</scope>
    <source>
        <strain evidence="3">G536</strain>
    </source>
</reference>
<feature type="compositionally biased region" description="Basic and acidic residues" evidence="1">
    <location>
        <begin position="776"/>
        <end position="785"/>
    </location>
</feature>
<dbReference type="OrthoDB" id="4718018at2759"/>
<comment type="caution">
    <text evidence="2">The sequence shown here is derived from an EMBL/GenBank/DDBJ whole genome shotgun (WGS) entry which is preliminary data.</text>
</comment>
<accession>A0A553I4X7</accession>
<feature type="compositionally biased region" description="Polar residues" evidence="1">
    <location>
        <begin position="667"/>
        <end position="676"/>
    </location>
</feature>
<dbReference type="AlphaFoldDB" id="A0A553I4X7"/>
<sequence length="814" mass="92559">MSQRKRKSSPHGNDYNPRKLQRLDTQEWGGIQDIANGDIETLKHLVIRLHGKIAPDNEEIWASSAAARALSEGQQYYDLPTLKATGPVLDLANRPRPPFINKERWLRQIGPGLINALLKYKAADRLESGELNAMLCMILGGHPQFKFETPLGKVLDNNPHGHHNVKFFLFEGNRPVGNIRTLVTWYLVIIDVKEKTLYFVDPSSSSYELSEQQQAIFLHMRHSWKQCKAISLPLAQSEAEVSSGLACIVNAYILARRPRELWNLTKNGSTSFKISRSYTDTLMRLFENSLRLKVHPQWRQSSIIPNKDQPLVRLPKITFDESLVTLALSVKRGNWDNLTKLVQSVLGRLPIATDSFPIPSQTTPFNDISANTAYYIAWTPRACALLSDRNPPDNSDRKLWHNVIGPRIANVLICMAKRRRLSGLELSAYLHMVLVDFIDGHRTPKVMIEKTFGDFLMRSVPRDVEWCNSVMKNTPRFLIFSRGQGIVGHWYVIIVDTNTRQAYCFDSMAAQDRRAEHIEAFSILQEEWAAWMPWTPAPEQMIELPSFSHKDYLHSGFICMYHVLLLFRAPTRLRKLKHGDVVATPKDLGRIIQPAENYIGIKIEGSTKEMTPAYRLESKANAHNHDTAEQNPFGIEVQKSAHKESSAPRKSIKENKSYCTPEPGSSRPGNSKTTPTPVKPHSTKHNHHKAAPAQCKIKAYQRGSTYKDILGIQFDRAPVGSSERLNQYRTGVITTPFIRPGETLEEYSKRPVPNHPSDWQGWDWYDANMAAVDAANREEPPDRKAARVKLQQKRGRGGDLMELDMHTMNPKKQS</sequence>
<feature type="region of interest" description="Disordered" evidence="1">
    <location>
        <begin position="1"/>
        <end position="21"/>
    </location>
</feature>
<feature type="compositionally biased region" description="Basic and acidic residues" evidence="1">
    <location>
        <begin position="639"/>
        <end position="656"/>
    </location>
</feature>
<proteinExistence type="predicted"/>
<feature type="compositionally biased region" description="Basic residues" evidence="1">
    <location>
        <begin position="681"/>
        <end position="690"/>
    </location>
</feature>
<name>A0A553I4X7_9PEZI</name>